<evidence type="ECO:0000313" key="2">
    <source>
        <dbReference type="Proteomes" id="UP000287188"/>
    </source>
</evidence>
<evidence type="ECO:0000313" key="1">
    <source>
        <dbReference type="EMBL" id="GCE23378.1"/>
    </source>
</evidence>
<dbReference type="EMBL" id="BIFS01000002">
    <property type="protein sequence ID" value="GCE23378.1"/>
    <property type="molecule type" value="Genomic_DNA"/>
</dbReference>
<dbReference type="AlphaFoldDB" id="A0A402AWA5"/>
<name>A0A402AWA5_9CHLR</name>
<comment type="caution">
    <text evidence="1">The sequence shown here is derived from an EMBL/GenBank/DDBJ whole genome shotgun (WGS) entry which is preliminary data.</text>
</comment>
<organism evidence="1 2">
    <name type="scientific">Dictyobacter kobayashii</name>
    <dbReference type="NCBI Taxonomy" id="2014872"/>
    <lineage>
        <taxon>Bacteria</taxon>
        <taxon>Bacillati</taxon>
        <taxon>Chloroflexota</taxon>
        <taxon>Ktedonobacteria</taxon>
        <taxon>Ktedonobacterales</taxon>
        <taxon>Dictyobacteraceae</taxon>
        <taxon>Dictyobacter</taxon>
    </lineage>
</organism>
<dbReference type="InterPro" id="IPR011330">
    <property type="entry name" value="Glyco_hydro/deAcase_b/a-brl"/>
</dbReference>
<accession>A0A402AWA5</accession>
<dbReference type="Gene3D" id="3.20.20.370">
    <property type="entry name" value="Glycoside hydrolase/deacetylase"/>
    <property type="match status" value="1"/>
</dbReference>
<dbReference type="GO" id="GO:0005975">
    <property type="term" value="P:carbohydrate metabolic process"/>
    <property type="evidence" value="ECO:0007669"/>
    <property type="project" value="InterPro"/>
</dbReference>
<proteinExistence type="predicted"/>
<protein>
    <recommendedName>
        <fullName evidence="3">ChbG/HpnK family deacetylase</fullName>
    </recommendedName>
</protein>
<keyword evidence="2" id="KW-1185">Reference proteome</keyword>
<reference evidence="2" key="1">
    <citation type="submission" date="2018-12" db="EMBL/GenBank/DDBJ databases">
        <title>Tengunoibacter tsumagoiensis gen. nov., sp. nov., Dictyobacter kobayashii sp. nov., D. alpinus sp. nov., and D. joshuensis sp. nov. and description of Dictyobacteraceae fam. nov. within the order Ktedonobacterales isolated from Tengu-no-mugimeshi.</title>
        <authorList>
            <person name="Wang C.M."/>
            <person name="Zheng Y."/>
            <person name="Sakai Y."/>
            <person name="Toyoda A."/>
            <person name="Minakuchi Y."/>
            <person name="Abe K."/>
            <person name="Yokota A."/>
            <person name="Yabe S."/>
        </authorList>
    </citation>
    <scope>NUCLEOTIDE SEQUENCE [LARGE SCALE GENOMIC DNA]</scope>
    <source>
        <strain evidence="2">Uno11</strain>
    </source>
</reference>
<dbReference type="SUPFAM" id="SSF88713">
    <property type="entry name" value="Glycoside hydrolase/deacetylase"/>
    <property type="match status" value="1"/>
</dbReference>
<dbReference type="Proteomes" id="UP000287188">
    <property type="component" value="Unassembled WGS sequence"/>
</dbReference>
<gene>
    <name evidence="1" type="ORF">KDK_71780</name>
</gene>
<evidence type="ECO:0008006" key="3">
    <source>
        <dbReference type="Google" id="ProtNLM"/>
    </source>
</evidence>
<sequence>MDELMYEARTQLRYARKLGLDIRYIDEHMGIGWLFNETEQRNFSEALRVWAMQEGLVWHESIPLKPLFCSSATELQIRLQTLTTGNYLLITHPAYDNEEMRQVGSRDNPLGVVARAREMDLRMLCDPGVRQIIRERNILLSRYDD</sequence>